<name>A0A1J7JLG7_9PEZI</name>
<gene>
    <name evidence="1" type="ORF">CONLIGDRAFT_632241</name>
</gene>
<dbReference type="Proteomes" id="UP000182658">
    <property type="component" value="Unassembled WGS sequence"/>
</dbReference>
<evidence type="ECO:0000313" key="2">
    <source>
        <dbReference type="Proteomes" id="UP000182658"/>
    </source>
</evidence>
<evidence type="ECO:0000313" key="1">
    <source>
        <dbReference type="EMBL" id="OIW30148.1"/>
    </source>
</evidence>
<sequence>MDPDAPTFPRVIKFRLGRSTVSAVAEGPYESRHRHVIRLTILRGIWQRRLVAFLSKLPGSAQTFINNLWPGWFLPKAVVLKELKRDWDDEFDTEKEVHNKLKPLQGDLIPIFYGEAQCEGTRALVLSEVDGVVSYLQSHPPLPREEFKRRIEAIYQKLGVFKFSRLITFFFFGTASQPSPQSSSSHMTMQIWGIFS</sequence>
<dbReference type="InParanoid" id="A0A1J7JLG7"/>
<dbReference type="AlphaFoldDB" id="A0A1J7JLG7"/>
<protein>
    <submittedName>
        <fullName evidence="1">Uncharacterized protein</fullName>
    </submittedName>
</protein>
<dbReference type="OrthoDB" id="2942798at2759"/>
<accession>A0A1J7JLG7</accession>
<reference evidence="1 2" key="1">
    <citation type="submission" date="2016-10" db="EMBL/GenBank/DDBJ databases">
        <title>Draft genome sequence of Coniochaeta ligniaria NRRL30616, a lignocellulolytic fungus for bioabatement of inhibitors in plant biomass hydrolysates.</title>
        <authorList>
            <consortium name="DOE Joint Genome Institute"/>
            <person name="Jimenez D.J."/>
            <person name="Hector R.E."/>
            <person name="Riley R."/>
            <person name="Sun H."/>
            <person name="Grigoriev I.V."/>
            <person name="Van Elsas J.D."/>
            <person name="Nichols N.N."/>
        </authorList>
    </citation>
    <scope>NUCLEOTIDE SEQUENCE [LARGE SCALE GENOMIC DNA]</scope>
    <source>
        <strain evidence="1 2">NRRL 30616</strain>
    </source>
</reference>
<keyword evidence="2" id="KW-1185">Reference proteome</keyword>
<dbReference type="EMBL" id="KV875097">
    <property type="protein sequence ID" value="OIW30148.1"/>
    <property type="molecule type" value="Genomic_DNA"/>
</dbReference>
<organism evidence="1 2">
    <name type="scientific">Coniochaeta ligniaria NRRL 30616</name>
    <dbReference type="NCBI Taxonomy" id="1408157"/>
    <lineage>
        <taxon>Eukaryota</taxon>
        <taxon>Fungi</taxon>
        <taxon>Dikarya</taxon>
        <taxon>Ascomycota</taxon>
        <taxon>Pezizomycotina</taxon>
        <taxon>Sordariomycetes</taxon>
        <taxon>Sordariomycetidae</taxon>
        <taxon>Coniochaetales</taxon>
        <taxon>Coniochaetaceae</taxon>
        <taxon>Coniochaeta</taxon>
    </lineage>
</organism>
<proteinExistence type="predicted"/>